<keyword evidence="2" id="KW-1185">Reference proteome</keyword>
<protein>
    <recommendedName>
        <fullName evidence="3">Immunity protein 30 domain-containing protein</fullName>
    </recommendedName>
</protein>
<proteinExistence type="predicted"/>
<dbReference type="EMBL" id="JAJEWP010000001">
    <property type="protein sequence ID" value="MCC2614676.1"/>
    <property type="molecule type" value="Genomic_DNA"/>
</dbReference>
<organism evidence="1 2">
    <name type="scientific">Fluctibacter halophilus</name>
    <dbReference type="NCBI Taxonomy" id="226011"/>
    <lineage>
        <taxon>Bacteria</taxon>
        <taxon>Pseudomonadati</taxon>
        <taxon>Pseudomonadota</taxon>
        <taxon>Gammaproteobacteria</taxon>
        <taxon>Alteromonadales</taxon>
        <taxon>Alteromonadaceae</taxon>
        <taxon>Fluctibacter</taxon>
    </lineage>
</organism>
<accession>A0ABS8G3I6</accession>
<dbReference type="Proteomes" id="UP001520878">
    <property type="component" value="Unassembled WGS sequence"/>
</dbReference>
<name>A0ABS8G3I6_9ALTE</name>
<comment type="caution">
    <text evidence="1">The sequence shown here is derived from an EMBL/GenBank/DDBJ whole genome shotgun (WGS) entry which is preliminary data.</text>
</comment>
<evidence type="ECO:0000313" key="2">
    <source>
        <dbReference type="Proteomes" id="UP001520878"/>
    </source>
</evidence>
<gene>
    <name evidence="1" type="ORF">LJ739_00290</name>
</gene>
<reference evidence="1 2" key="1">
    <citation type="submission" date="2021-10" db="EMBL/GenBank/DDBJ databases">
        <title>Draft genome of Aestuariibacter halophilus JC2043.</title>
        <authorList>
            <person name="Emsley S.A."/>
            <person name="Pfannmuller K.M."/>
            <person name="Ushijima B."/>
            <person name="Saw J.H."/>
            <person name="Videau P."/>
        </authorList>
    </citation>
    <scope>NUCLEOTIDE SEQUENCE [LARGE SCALE GENOMIC DNA]</scope>
    <source>
        <strain evidence="1 2">JC2043</strain>
    </source>
</reference>
<evidence type="ECO:0000313" key="1">
    <source>
        <dbReference type="EMBL" id="MCC2614676.1"/>
    </source>
</evidence>
<evidence type="ECO:0008006" key="3">
    <source>
        <dbReference type="Google" id="ProtNLM"/>
    </source>
</evidence>
<dbReference type="RefSeq" id="WP_229156600.1">
    <property type="nucleotide sequence ID" value="NZ_JAJEWP010000001.1"/>
</dbReference>
<sequence>MNIPFIDEYNWNELQQAYGTAEHAPSWISDLTSPDEDIRDEAINEFLHSQACHQYTTYSCTPPTVRCVIYILTNYTFEDEDALFNILSFIYACTYNAKTMESLRSEILKGRTCYLAFCNHKNERVKSEAQKLIEYCSEFGVNGS</sequence>